<dbReference type="OrthoDB" id="5689712at2"/>
<sequence>MKKIAISLLIVLVAIFVGLYVQLQQIKSQLTEQFAQRGIEVKSLDLNFIPQPTVSIEQLNYRTVSLKKIKGKFAFLPLIFGEIKLQQLTIEQAKLSENALNSANIEMLFSDFSLKNLFANNVVFNGSNFVSVVLEKPIYGQTQKFDLAFNKANIRLRQNSASLIQFEGAVVNHQPLGYIEIHANLSKPQKNAIAYIKPVCTTDCLAILKFNALAEKSAVNFSGKNFPLTPLLNLLNFPNTMTGTADFNVHLGFEHFDLTESQFDFNARDGELLGLNLLELVAQYLPINYNDDLLEGKRMNTAYQRIESSFSLEKSLLNIDEFHLKTTALSGEGYGAIDLHTMQCDVNLLLSATDPKYRDLKLPIRFFDSCYSPQYKLDITKDFRKQLKNLIKEKLK</sequence>
<organism evidence="1 2">
    <name type="scientific">Rodentibacter myodis</name>
    <dbReference type="NCBI Taxonomy" id="1907939"/>
    <lineage>
        <taxon>Bacteria</taxon>
        <taxon>Pseudomonadati</taxon>
        <taxon>Pseudomonadota</taxon>
        <taxon>Gammaproteobacteria</taxon>
        <taxon>Pasteurellales</taxon>
        <taxon>Pasteurellaceae</taxon>
        <taxon>Rodentibacter</taxon>
    </lineage>
</organism>
<keyword evidence="2" id="KW-1185">Reference proteome</keyword>
<dbReference type="PANTHER" id="PTHR30441:SF8">
    <property type="entry name" value="DUF748 DOMAIN-CONTAINING PROTEIN"/>
    <property type="match status" value="1"/>
</dbReference>
<dbReference type="PANTHER" id="PTHR30441">
    <property type="entry name" value="DUF748 DOMAIN-CONTAINING PROTEIN"/>
    <property type="match status" value="1"/>
</dbReference>
<accession>A0A1V3JT27</accession>
<name>A0A1V3JT27_9PAST</name>
<dbReference type="Proteomes" id="UP000188602">
    <property type="component" value="Unassembled WGS sequence"/>
</dbReference>
<dbReference type="STRING" id="1907939.BKL49_02225"/>
<comment type="caution">
    <text evidence="1">The sequence shown here is derived from an EMBL/GenBank/DDBJ whole genome shotgun (WGS) entry which is preliminary data.</text>
</comment>
<reference evidence="1 2" key="1">
    <citation type="submission" date="2016-10" db="EMBL/GenBank/DDBJ databases">
        <title>Rodentibacter gen. nov. and new species.</title>
        <authorList>
            <person name="Christensen H."/>
        </authorList>
    </citation>
    <scope>NUCLEOTIDE SEQUENCE [LARGE SCALE GENOMIC DNA]</scope>
    <source>
        <strain evidence="1 2">Ac151</strain>
    </source>
</reference>
<dbReference type="AlphaFoldDB" id="A0A1V3JT27"/>
<dbReference type="GO" id="GO:0005886">
    <property type="term" value="C:plasma membrane"/>
    <property type="evidence" value="ECO:0007669"/>
    <property type="project" value="TreeGrafter"/>
</dbReference>
<dbReference type="RefSeq" id="WP_077423010.1">
    <property type="nucleotide sequence ID" value="NZ_MLHQ01000007.1"/>
</dbReference>
<proteinExistence type="predicted"/>
<evidence type="ECO:0000313" key="2">
    <source>
        <dbReference type="Proteomes" id="UP000188602"/>
    </source>
</evidence>
<dbReference type="GO" id="GO:0090313">
    <property type="term" value="P:regulation of protein targeting to membrane"/>
    <property type="evidence" value="ECO:0007669"/>
    <property type="project" value="TreeGrafter"/>
</dbReference>
<evidence type="ECO:0008006" key="3">
    <source>
        <dbReference type="Google" id="ProtNLM"/>
    </source>
</evidence>
<evidence type="ECO:0000313" key="1">
    <source>
        <dbReference type="EMBL" id="OOF59929.1"/>
    </source>
</evidence>
<dbReference type="EMBL" id="MLHQ01000007">
    <property type="protein sequence ID" value="OOF59929.1"/>
    <property type="molecule type" value="Genomic_DNA"/>
</dbReference>
<protein>
    <recommendedName>
        <fullName evidence="3">AsmA-like C-terminal domain-containing protein</fullName>
    </recommendedName>
</protein>
<dbReference type="InterPro" id="IPR052894">
    <property type="entry name" value="AsmA-related"/>
</dbReference>
<gene>
    <name evidence="1" type="ORF">BKL49_02225</name>
</gene>